<reference evidence="1" key="3">
    <citation type="submission" date="2018-07" db="EMBL/GenBank/DDBJ databases">
        <title>WGS assembly of Glycine max.</title>
        <authorList>
            <person name="Schmutz J."/>
            <person name="Cannon S."/>
            <person name="Schlueter J."/>
            <person name="Ma J."/>
            <person name="Mitros T."/>
            <person name="Nelson W."/>
            <person name="Hyten D."/>
            <person name="Song Q."/>
            <person name="Thelen J."/>
            <person name="Cheng J."/>
            <person name="Xu D."/>
            <person name="Hellsten U."/>
            <person name="May G."/>
            <person name="Yu Y."/>
            <person name="Sakurai T."/>
            <person name="Umezawa T."/>
            <person name="Bhattacharyya M."/>
            <person name="Sandhu D."/>
            <person name="Valliyodan B."/>
            <person name="Lindquist E."/>
            <person name="Peto M."/>
            <person name="Grant D."/>
            <person name="Shu S."/>
            <person name="Goodstein D."/>
            <person name="Barry K."/>
            <person name="Futrell-Griggs M."/>
            <person name="Abernathy B."/>
            <person name="Du J."/>
            <person name="Tian Z."/>
            <person name="Zhu L."/>
            <person name="Gill N."/>
            <person name="Joshi T."/>
            <person name="Libault M."/>
            <person name="Sethuraman A."/>
            <person name="Zhang X."/>
            <person name="Shinozaki K."/>
            <person name="Nguyen H."/>
            <person name="Wing R."/>
            <person name="Cregan P."/>
            <person name="Specht J."/>
            <person name="Grimwood J."/>
            <person name="Rokhsar D."/>
            <person name="Stacey G."/>
            <person name="Shoemaker R."/>
            <person name="Jackson S."/>
        </authorList>
    </citation>
    <scope>NUCLEOTIDE SEQUENCE</scope>
    <source>
        <tissue evidence="1">Callus</tissue>
    </source>
</reference>
<protein>
    <submittedName>
        <fullName evidence="1 2">Uncharacterized protein</fullName>
    </submittedName>
</protein>
<reference evidence="1 2" key="1">
    <citation type="journal article" date="2010" name="Nature">
        <title>Genome sequence of the palaeopolyploid soybean.</title>
        <authorList>
            <person name="Schmutz J."/>
            <person name="Cannon S.B."/>
            <person name="Schlueter J."/>
            <person name="Ma J."/>
            <person name="Mitros T."/>
            <person name="Nelson W."/>
            <person name="Hyten D.L."/>
            <person name="Song Q."/>
            <person name="Thelen J.J."/>
            <person name="Cheng J."/>
            <person name="Xu D."/>
            <person name="Hellsten U."/>
            <person name="May G.D."/>
            <person name="Yu Y."/>
            <person name="Sakurai T."/>
            <person name="Umezawa T."/>
            <person name="Bhattacharyya M.K."/>
            <person name="Sandhu D."/>
            <person name="Valliyodan B."/>
            <person name="Lindquist E."/>
            <person name="Peto M."/>
            <person name="Grant D."/>
            <person name="Shu S."/>
            <person name="Goodstein D."/>
            <person name="Barry K."/>
            <person name="Futrell-Griggs M."/>
            <person name="Abernathy B."/>
            <person name="Du J."/>
            <person name="Tian Z."/>
            <person name="Zhu L."/>
            <person name="Gill N."/>
            <person name="Joshi T."/>
            <person name="Libault M."/>
            <person name="Sethuraman A."/>
            <person name="Zhang X.-C."/>
            <person name="Shinozaki K."/>
            <person name="Nguyen H.T."/>
            <person name="Wing R.A."/>
            <person name="Cregan P."/>
            <person name="Specht J."/>
            <person name="Grimwood J."/>
            <person name="Rokhsar D."/>
            <person name="Stacey G."/>
            <person name="Shoemaker R.C."/>
            <person name="Jackson S.A."/>
        </authorList>
    </citation>
    <scope>NUCLEOTIDE SEQUENCE</scope>
    <source>
        <strain evidence="2">cv. Williams 82</strain>
        <tissue evidence="1">Callus</tissue>
    </source>
</reference>
<dbReference type="Proteomes" id="UP000008827">
    <property type="component" value="Chromosome 3"/>
</dbReference>
<dbReference type="InParanoid" id="A0A0R0KGC5"/>
<sequence>MDFKIYQTDVKSAFFNGFIQEEVKKRQQSYDPVNLETLDDLVDWVMEDSPPFLTNEEVDALRKDLANMTIQPISSDIGPLNLDDEDFNDAKDNTIEKMNLNENNVQEATMGDSKFLDEEGVFEYDNENLCSLVIEKNWTCFGTYVWNLC</sequence>
<dbReference type="EMBL" id="CM000836">
    <property type="protein sequence ID" value="KRH66157.1"/>
    <property type="molecule type" value="Genomic_DNA"/>
</dbReference>
<proteinExistence type="predicted"/>
<keyword evidence="3" id="KW-1185">Reference proteome</keyword>
<evidence type="ECO:0000313" key="2">
    <source>
        <dbReference type="EnsemblPlants" id="KRH66157"/>
    </source>
</evidence>
<gene>
    <name evidence="1" type="ORF">GLYMA_03G086700</name>
</gene>
<name>A0A0R0KGC5_SOYBN</name>
<organism evidence="1">
    <name type="scientific">Glycine max</name>
    <name type="common">Soybean</name>
    <name type="synonym">Glycine hispida</name>
    <dbReference type="NCBI Taxonomy" id="3847"/>
    <lineage>
        <taxon>Eukaryota</taxon>
        <taxon>Viridiplantae</taxon>
        <taxon>Streptophyta</taxon>
        <taxon>Embryophyta</taxon>
        <taxon>Tracheophyta</taxon>
        <taxon>Spermatophyta</taxon>
        <taxon>Magnoliopsida</taxon>
        <taxon>eudicotyledons</taxon>
        <taxon>Gunneridae</taxon>
        <taxon>Pentapetalae</taxon>
        <taxon>rosids</taxon>
        <taxon>fabids</taxon>
        <taxon>Fabales</taxon>
        <taxon>Fabaceae</taxon>
        <taxon>Papilionoideae</taxon>
        <taxon>50 kb inversion clade</taxon>
        <taxon>NPAAA clade</taxon>
        <taxon>indigoferoid/millettioid clade</taxon>
        <taxon>Phaseoleae</taxon>
        <taxon>Glycine</taxon>
        <taxon>Glycine subgen. Soja</taxon>
    </lineage>
</organism>
<reference evidence="2" key="2">
    <citation type="submission" date="2018-02" db="UniProtKB">
        <authorList>
            <consortium name="EnsemblPlants"/>
        </authorList>
    </citation>
    <scope>IDENTIFICATION</scope>
    <source>
        <strain evidence="2">Williams 82</strain>
    </source>
</reference>
<evidence type="ECO:0000313" key="3">
    <source>
        <dbReference type="Proteomes" id="UP000008827"/>
    </source>
</evidence>
<accession>A0A0R0KGC5</accession>
<dbReference type="AlphaFoldDB" id="A0A0R0KGC5"/>
<dbReference type="Gramene" id="KRH66157">
    <property type="protein sequence ID" value="KRH66157"/>
    <property type="gene ID" value="GLYMA_03G086700"/>
</dbReference>
<dbReference type="EnsemblPlants" id="KRH66157">
    <property type="protein sequence ID" value="KRH66157"/>
    <property type="gene ID" value="GLYMA_03G086700"/>
</dbReference>
<evidence type="ECO:0000313" key="1">
    <source>
        <dbReference type="EMBL" id="KRH66157.1"/>
    </source>
</evidence>